<name>A0A1D7U6B5_9HYPH</name>
<gene>
    <name evidence="3" type="ORF">BHK69_22980</name>
</gene>
<reference evidence="3 4" key="1">
    <citation type="journal article" date="2015" name="Antonie Van Leeuwenhoek">
        <title>Bosea vaviloviae sp. nov., a new species of slow-growing rhizobia isolated from nodules of the relict species Vavilovia formosa (Stev.) Fed.</title>
        <authorList>
            <person name="Safronova V.I."/>
            <person name="Kuznetsova I.G."/>
            <person name="Sazanova A.L."/>
            <person name="Kimeklis A.K."/>
            <person name="Belimov A.A."/>
            <person name="Andronov E.E."/>
            <person name="Pinaev A.G."/>
            <person name="Chizhevskaya E.P."/>
            <person name="Pukhaev A.R."/>
            <person name="Popov K.P."/>
            <person name="Willems A."/>
            <person name="Tikhonovich I.A."/>
        </authorList>
    </citation>
    <scope>NUCLEOTIDE SEQUENCE [LARGE SCALE GENOMIC DNA]</scope>
    <source>
        <strain evidence="3 4">Vaf18</strain>
    </source>
</reference>
<dbReference type="STRING" id="1526658.BHK69_22980"/>
<keyword evidence="2" id="KW-0732">Signal</keyword>
<evidence type="ECO:0000313" key="3">
    <source>
        <dbReference type="EMBL" id="AOO82920.1"/>
    </source>
</evidence>
<proteinExistence type="predicted"/>
<dbReference type="EMBL" id="CP017147">
    <property type="protein sequence ID" value="AOO82920.1"/>
    <property type="molecule type" value="Genomic_DNA"/>
</dbReference>
<feature type="region of interest" description="Disordered" evidence="1">
    <location>
        <begin position="27"/>
        <end position="47"/>
    </location>
</feature>
<sequence>MMRFAVLFTGLSLSLCVAAPAVAQAPAPRQAASAATTPDDPVPREARAKARQECLADNVALSGDDLRAAMRDCLQAKFPGVQLYARDGVTRDGKPTAVAARAACKEEVDGRKLEGSTRTAALVACFNAKRPDLAQRATCRKEAREKGLDGDDLRKAVDSCAREAKSGAQPTPAATRS</sequence>
<evidence type="ECO:0008006" key="5">
    <source>
        <dbReference type="Google" id="ProtNLM"/>
    </source>
</evidence>
<protein>
    <recommendedName>
        <fullName evidence="5">Secreted protein</fullName>
    </recommendedName>
</protein>
<evidence type="ECO:0000256" key="1">
    <source>
        <dbReference type="SAM" id="MobiDB-lite"/>
    </source>
</evidence>
<keyword evidence="4" id="KW-1185">Reference proteome</keyword>
<organism evidence="3 4">
    <name type="scientific">Bosea vaviloviae</name>
    <dbReference type="NCBI Taxonomy" id="1526658"/>
    <lineage>
        <taxon>Bacteria</taxon>
        <taxon>Pseudomonadati</taxon>
        <taxon>Pseudomonadota</taxon>
        <taxon>Alphaproteobacteria</taxon>
        <taxon>Hyphomicrobiales</taxon>
        <taxon>Boseaceae</taxon>
        <taxon>Bosea</taxon>
    </lineage>
</organism>
<evidence type="ECO:0000313" key="4">
    <source>
        <dbReference type="Proteomes" id="UP000094969"/>
    </source>
</evidence>
<feature type="chain" id="PRO_5009100069" description="Secreted protein" evidence="2">
    <location>
        <begin position="24"/>
        <end position="177"/>
    </location>
</feature>
<dbReference type="KEGG" id="bvv:BHK69_22980"/>
<feature type="signal peptide" evidence="2">
    <location>
        <begin position="1"/>
        <end position="23"/>
    </location>
</feature>
<evidence type="ECO:0000256" key="2">
    <source>
        <dbReference type="SAM" id="SignalP"/>
    </source>
</evidence>
<dbReference type="Proteomes" id="UP000094969">
    <property type="component" value="Chromosome"/>
</dbReference>
<feature type="compositionally biased region" description="Low complexity" evidence="1">
    <location>
        <begin position="27"/>
        <end position="38"/>
    </location>
</feature>
<accession>A0A1D7U6B5</accession>
<dbReference type="AlphaFoldDB" id="A0A1D7U6B5"/>